<reference evidence="1" key="2">
    <citation type="submission" date="2019-06" db="EMBL/GenBank/DDBJ databases">
        <title>Genomics analysis of Aphanomyces spp. identifies a new class of oomycete effector associated with host adaptation.</title>
        <authorList>
            <person name="Gaulin E."/>
        </authorList>
    </citation>
    <scope>NUCLEOTIDE SEQUENCE</scope>
    <source>
        <strain evidence="1">CBS 578.67</strain>
    </source>
</reference>
<proteinExistence type="predicted"/>
<evidence type="ECO:0000313" key="2">
    <source>
        <dbReference type="EMBL" id="VFT90658.1"/>
    </source>
</evidence>
<evidence type="ECO:0000313" key="3">
    <source>
        <dbReference type="Proteomes" id="UP000332933"/>
    </source>
</evidence>
<keyword evidence="3" id="KW-1185">Reference proteome</keyword>
<accession>A0A485KZH5</accession>
<reference evidence="2 3" key="1">
    <citation type="submission" date="2019-03" db="EMBL/GenBank/DDBJ databases">
        <authorList>
            <person name="Gaulin E."/>
            <person name="Dumas B."/>
        </authorList>
    </citation>
    <scope>NUCLEOTIDE SEQUENCE [LARGE SCALE GENOMIC DNA]</scope>
    <source>
        <strain evidence="2">CBS 568.67</strain>
    </source>
</reference>
<sequence length="110" mass="11423">MRATAAPAAVNPLSCQYLLYSALPQSSSSDGVTMEPCTPMGMEIESSMAATFASLGREQSTDDEAEPVDSFLPIPFDNDDKVSPLVFSVEDLDLIACIATAAAATAATEA</sequence>
<name>A0A485KZH5_9STRA</name>
<dbReference type="EMBL" id="CAADRA010005503">
    <property type="protein sequence ID" value="VFT90658.1"/>
    <property type="molecule type" value="Genomic_DNA"/>
</dbReference>
<organism evidence="2 3">
    <name type="scientific">Aphanomyces stellatus</name>
    <dbReference type="NCBI Taxonomy" id="120398"/>
    <lineage>
        <taxon>Eukaryota</taxon>
        <taxon>Sar</taxon>
        <taxon>Stramenopiles</taxon>
        <taxon>Oomycota</taxon>
        <taxon>Saprolegniomycetes</taxon>
        <taxon>Saprolegniales</taxon>
        <taxon>Verrucalvaceae</taxon>
        <taxon>Aphanomyces</taxon>
    </lineage>
</organism>
<dbReference type="Proteomes" id="UP000332933">
    <property type="component" value="Unassembled WGS sequence"/>
</dbReference>
<dbReference type="AlphaFoldDB" id="A0A485KZH5"/>
<evidence type="ECO:0000313" key="1">
    <source>
        <dbReference type="EMBL" id="KAF0695392.1"/>
    </source>
</evidence>
<gene>
    <name evidence="2" type="primary">Aste57867_13826</name>
    <name evidence="1" type="ORF">As57867_013776</name>
    <name evidence="2" type="ORF">ASTE57867_13826</name>
</gene>
<dbReference type="EMBL" id="VJMH01005482">
    <property type="protein sequence ID" value="KAF0695392.1"/>
    <property type="molecule type" value="Genomic_DNA"/>
</dbReference>
<protein>
    <submittedName>
        <fullName evidence="2">Aste57867_13826 protein</fullName>
    </submittedName>
</protein>